<name>A0A1E3QII2_LIPST</name>
<dbReference type="PIRSF" id="PIRSF001771">
    <property type="entry name" value="Cyclin_A_B_D_E"/>
    <property type="match status" value="1"/>
</dbReference>
<evidence type="ECO:0000256" key="1">
    <source>
        <dbReference type="ARBA" id="ARBA00022618"/>
    </source>
</evidence>
<keyword evidence="1" id="KW-0132">Cell division</keyword>
<dbReference type="STRING" id="675824.A0A1E3QII2"/>
<dbReference type="InterPro" id="IPR004367">
    <property type="entry name" value="Cyclin_C-dom"/>
</dbReference>
<accession>A0A1E3QII2</accession>
<dbReference type="Pfam" id="PF00134">
    <property type="entry name" value="Cyclin_N"/>
    <property type="match status" value="1"/>
</dbReference>
<dbReference type="OrthoDB" id="5590282at2759"/>
<evidence type="ECO:0000313" key="9">
    <source>
        <dbReference type="Proteomes" id="UP000094385"/>
    </source>
</evidence>
<dbReference type="SUPFAM" id="SSF47954">
    <property type="entry name" value="Cyclin-like"/>
    <property type="match status" value="2"/>
</dbReference>
<organism evidence="8 9">
    <name type="scientific">Lipomyces starkeyi NRRL Y-11557</name>
    <dbReference type="NCBI Taxonomy" id="675824"/>
    <lineage>
        <taxon>Eukaryota</taxon>
        <taxon>Fungi</taxon>
        <taxon>Dikarya</taxon>
        <taxon>Ascomycota</taxon>
        <taxon>Saccharomycotina</taxon>
        <taxon>Lipomycetes</taxon>
        <taxon>Lipomycetales</taxon>
        <taxon>Lipomycetaceae</taxon>
        <taxon>Lipomyces</taxon>
    </lineage>
</organism>
<dbReference type="InterPro" id="IPR006671">
    <property type="entry name" value="Cyclin_N"/>
</dbReference>
<dbReference type="GO" id="GO:0051301">
    <property type="term" value="P:cell division"/>
    <property type="evidence" value="ECO:0007669"/>
    <property type="project" value="UniProtKB-KW"/>
</dbReference>
<dbReference type="Pfam" id="PF02984">
    <property type="entry name" value="Cyclin_C"/>
    <property type="match status" value="1"/>
</dbReference>
<comment type="similarity">
    <text evidence="4">Belongs to the cyclin family.</text>
</comment>
<feature type="region of interest" description="Disordered" evidence="5">
    <location>
        <begin position="1"/>
        <end position="25"/>
    </location>
</feature>
<dbReference type="AlphaFoldDB" id="A0A1E3QII2"/>
<keyword evidence="2 4" id="KW-0195">Cyclin</keyword>
<dbReference type="CDD" id="cd20568">
    <property type="entry name" value="CYCLIN_CLBs_yeast_rpt1"/>
    <property type="match status" value="1"/>
</dbReference>
<dbReference type="InterPro" id="IPR048258">
    <property type="entry name" value="Cyclins_cyclin-box"/>
</dbReference>
<gene>
    <name evidence="8" type="ORF">LIPSTDRAFT_143896</name>
</gene>
<feature type="domain" description="Cyclin C-terminal" evidence="7">
    <location>
        <begin position="365"/>
        <end position="480"/>
    </location>
</feature>
<evidence type="ECO:0000256" key="5">
    <source>
        <dbReference type="SAM" id="MobiDB-lite"/>
    </source>
</evidence>
<dbReference type="SMART" id="SM00385">
    <property type="entry name" value="CYCLIN"/>
    <property type="match status" value="2"/>
</dbReference>
<evidence type="ECO:0000256" key="3">
    <source>
        <dbReference type="ARBA" id="ARBA00023306"/>
    </source>
</evidence>
<dbReference type="GO" id="GO:0044772">
    <property type="term" value="P:mitotic cell cycle phase transition"/>
    <property type="evidence" value="ECO:0007669"/>
    <property type="project" value="InterPro"/>
</dbReference>
<dbReference type="CDD" id="cd20512">
    <property type="entry name" value="CYCLIN_CLBs_yeast_rpt2"/>
    <property type="match status" value="1"/>
</dbReference>
<evidence type="ECO:0000313" key="8">
    <source>
        <dbReference type="EMBL" id="ODQ76797.1"/>
    </source>
</evidence>
<feature type="region of interest" description="Disordered" evidence="5">
    <location>
        <begin position="64"/>
        <end position="89"/>
    </location>
</feature>
<sequence length="508" mass="57343">MATTRRSTRISATAGHDENKLGVNANGRVTRAKAAALDTQPITGQGTQSALVAKEVNGGQIKSRKRAALGDVSNVHKETGPGEKDVKQHAAKIVKTATSTNVSRSRASRAVNDGITDEEASVQIKKNGSTSVASGTRKRRAPLKPITIATAAQRAAKPRSKSSASSLVDETIDEEFSDGNKENEDPMLVDTAEKVSSESQDAVTNEPDKHEEAVHDWDDLDADEMDDPTMVAEYVNEIFDYMKELEIRTMPNPRYMDEQRDLQWKMRDILIDWLVEVHTKFRLLPETLFLAVNIVDRFLSLRVVTLDKLQLVGITGMFIAAKYEEVFSPSIQNFVYVADSGYTEEEILRAETFMLQVLDFNLSYPNPMNFLRRNSKADNYDIQTRTVAKYLMEIALLDHRFMRYYPSRVAATAMYLARVILERAPWDKNLIHYSGGYTEEMIEPVCNLMIDYLVKPVKHEAFFKKYASKRFLKASILARQWAKKRVEQIPLPSDLNIDSDEAEEQEST</sequence>
<dbReference type="FunFam" id="1.10.472.10:FF:000001">
    <property type="entry name" value="G2/mitotic-specific cyclin"/>
    <property type="match status" value="1"/>
</dbReference>
<evidence type="ECO:0000256" key="2">
    <source>
        <dbReference type="ARBA" id="ARBA00023127"/>
    </source>
</evidence>
<dbReference type="SMART" id="SM01332">
    <property type="entry name" value="Cyclin_C"/>
    <property type="match status" value="1"/>
</dbReference>
<keyword evidence="9" id="KW-1185">Reference proteome</keyword>
<evidence type="ECO:0000256" key="4">
    <source>
        <dbReference type="RuleBase" id="RU000383"/>
    </source>
</evidence>
<proteinExistence type="inferred from homology"/>
<evidence type="ECO:0000259" key="6">
    <source>
        <dbReference type="SMART" id="SM00385"/>
    </source>
</evidence>
<dbReference type="PROSITE" id="PS00292">
    <property type="entry name" value="CYCLINS"/>
    <property type="match status" value="1"/>
</dbReference>
<dbReference type="InterPro" id="IPR013763">
    <property type="entry name" value="Cyclin-like_dom"/>
</dbReference>
<dbReference type="InterPro" id="IPR039361">
    <property type="entry name" value="Cyclin"/>
</dbReference>
<dbReference type="Proteomes" id="UP000094385">
    <property type="component" value="Unassembled WGS sequence"/>
</dbReference>
<evidence type="ECO:0000259" key="7">
    <source>
        <dbReference type="SMART" id="SM01332"/>
    </source>
</evidence>
<feature type="compositionally biased region" description="Low complexity" evidence="5">
    <location>
        <begin position="151"/>
        <end position="166"/>
    </location>
</feature>
<feature type="region of interest" description="Disordered" evidence="5">
    <location>
        <begin position="147"/>
        <end position="214"/>
    </location>
</feature>
<feature type="compositionally biased region" description="Basic and acidic residues" evidence="5">
    <location>
        <begin position="74"/>
        <end position="88"/>
    </location>
</feature>
<dbReference type="Gene3D" id="1.10.472.10">
    <property type="entry name" value="Cyclin-like"/>
    <property type="match status" value="2"/>
</dbReference>
<protein>
    <submittedName>
        <fullName evidence="8">Uncharacterized protein</fullName>
    </submittedName>
</protein>
<keyword evidence="3" id="KW-0131">Cell cycle</keyword>
<dbReference type="GO" id="GO:0016538">
    <property type="term" value="F:cyclin-dependent protein serine/threonine kinase regulator activity"/>
    <property type="evidence" value="ECO:0007669"/>
    <property type="project" value="InterPro"/>
</dbReference>
<dbReference type="EMBL" id="KV454289">
    <property type="protein sequence ID" value="ODQ76797.1"/>
    <property type="molecule type" value="Genomic_DNA"/>
</dbReference>
<dbReference type="InterPro" id="IPR036915">
    <property type="entry name" value="Cyclin-like_sf"/>
</dbReference>
<feature type="compositionally biased region" description="Low complexity" evidence="5">
    <location>
        <begin position="1"/>
        <end position="14"/>
    </location>
</feature>
<feature type="domain" description="Cyclin-like" evidence="6">
    <location>
        <begin position="272"/>
        <end position="356"/>
    </location>
</feature>
<dbReference type="PANTHER" id="PTHR10177">
    <property type="entry name" value="CYCLINS"/>
    <property type="match status" value="1"/>
</dbReference>
<feature type="domain" description="Cyclin-like" evidence="6">
    <location>
        <begin position="369"/>
        <end position="451"/>
    </location>
</feature>
<reference evidence="8 9" key="1">
    <citation type="journal article" date="2016" name="Proc. Natl. Acad. Sci. U.S.A.">
        <title>Comparative genomics of biotechnologically important yeasts.</title>
        <authorList>
            <person name="Riley R."/>
            <person name="Haridas S."/>
            <person name="Wolfe K.H."/>
            <person name="Lopes M.R."/>
            <person name="Hittinger C.T."/>
            <person name="Goeker M."/>
            <person name="Salamov A.A."/>
            <person name="Wisecaver J.H."/>
            <person name="Long T.M."/>
            <person name="Calvey C.H."/>
            <person name="Aerts A.L."/>
            <person name="Barry K.W."/>
            <person name="Choi C."/>
            <person name="Clum A."/>
            <person name="Coughlan A.Y."/>
            <person name="Deshpande S."/>
            <person name="Douglass A.P."/>
            <person name="Hanson S.J."/>
            <person name="Klenk H.-P."/>
            <person name="LaButti K.M."/>
            <person name="Lapidus A."/>
            <person name="Lindquist E.A."/>
            <person name="Lipzen A.M."/>
            <person name="Meier-Kolthoff J.P."/>
            <person name="Ohm R.A."/>
            <person name="Otillar R.P."/>
            <person name="Pangilinan J.L."/>
            <person name="Peng Y."/>
            <person name="Rokas A."/>
            <person name="Rosa C.A."/>
            <person name="Scheuner C."/>
            <person name="Sibirny A.A."/>
            <person name="Slot J.C."/>
            <person name="Stielow J.B."/>
            <person name="Sun H."/>
            <person name="Kurtzman C.P."/>
            <person name="Blackwell M."/>
            <person name="Grigoriev I.V."/>
            <person name="Jeffries T.W."/>
        </authorList>
    </citation>
    <scope>NUCLEOTIDE SEQUENCE [LARGE SCALE GENOMIC DNA]</scope>
    <source>
        <strain evidence="8 9">NRRL Y-11557</strain>
    </source>
</reference>
<dbReference type="InterPro" id="IPR046965">
    <property type="entry name" value="Cyclin_A/B-like"/>
</dbReference>